<evidence type="ECO:0008006" key="11">
    <source>
        <dbReference type="Google" id="ProtNLM"/>
    </source>
</evidence>
<feature type="domain" description="Peptidase M4" evidence="7">
    <location>
        <begin position="76"/>
        <end position="189"/>
    </location>
</feature>
<dbReference type="GO" id="GO:0046872">
    <property type="term" value="F:metal ion binding"/>
    <property type="evidence" value="ECO:0007669"/>
    <property type="project" value="UniProtKB-KW"/>
</dbReference>
<accession>A0A9W9ITY9</accession>
<keyword evidence="4" id="KW-0378">Hydrolase</keyword>
<feature type="domain" description="Peptidase M4 C-terminal" evidence="8">
    <location>
        <begin position="192"/>
        <end position="359"/>
    </location>
</feature>
<comment type="caution">
    <text evidence="9">The sequence shown here is derived from an EMBL/GenBank/DDBJ whole genome shotgun (WGS) entry which is preliminary data.</text>
</comment>
<dbReference type="EMBL" id="JAPQKO010000001">
    <property type="protein sequence ID" value="KAJ5184203.1"/>
    <property type="molecule type" value="Genomic_DNA"/>
</dbReference>
<dbReference type="CDD" id="cd09597">
    <property type="entry name" value="M4_TLP"/>
    <property type="match status" value="1"/>
</dbReference>
<evidence type="ECO:0000259" key="7">
    <source>
        <dbReference type="Pfam" id="PF01447"/>
    </source>
</evidence>
<dbReference type="SUPFAM" id="SSF55486">
    <property type="entry name" value="Metalloproteases ('zincins'), catalytic domain"/>
    <property type="match status" value="1"/>
</dbReference>
<keyword evidence="10" id="KW-1185">Reference proteome</keyword>
<evidence type="ECO:0000256" key="3">
    <source>
        <dbReference type="ARBA" id="ARBA00022723"/>
    </source>
</evidence>
<reference evidence="9" key="2">
    <citation type="journal article" date="2023" name="IMA Fungus">
        <title>Comparative genomic study of the Penicillium genus elucidates a diverse pangenome and 15 lateral gene transfer events.</title>
        <authorList>
            <person name="Petersen C."/>
            <person name="Sorensen T."/>
            <person name="Nielsen M.R."/>
            <person name="Sondergaard T.E."/>
            <person name="Sorensen J.L."/>
            <person name="Fitzpatrick D.A."/>
            <person name="Frisvad J.C."/>
            <person name="Nielsen K.L."/>
        </authorList>
    </citation>
    <scope>NUCLEOTIDE SEQUENCE</scope>
    <source>
        <strain evidence="9">IBT 21917</strain>
    </source>
</reference>
<dbReference type="Gene3D" id="3.10.170.10">
    <property type="match status" value="1"/>
</dbReference>
<protein>
    <recommendedName>
        <fullName evidence="11">Neutral metalloproteinase</fullName>
    </recommendedName>
</protein>
<dbReference type="InterPro" id="IPR001570">
    <property type="entry name" value="Peptidase_M4_C_domain"/>
</dbReference>
<evidence type="ECO:0000256" key="6">
    <source>
        <dbReference type="ARBA" id="ARBA00023049"/>
    </source>
</evidence>
<evidence type="ECO:0000313" key="9">
    <source>
        <dbReference type="EMBL" id="KAJ5184203.1"/>
    </source>
</evidence>
<dbReference type="Proteomes" id="UP001146351">
    <property type="component" value="Unassembled WGS sequence"/>
</dbReference>
<evidence type="ECO:0000256" key="1">
    <source>
        <dbReference type="ARBA" id="ARBA00009388"/>
    </source>
</evidence>
<name>A0A9W9ITY9_9EURO</name>
<dbReference type="GO" id="GO:0006508">
    <property type="term" value="P:proteolysis"/>
    <property type="evidence" value="ECO:0007669"/>
    <property type="project" value="UniProtKB-KW"/>
</dbReference>
<dbReference type="Pfam" id="PF01447">
    <property type="entry name" value="Peptidase_M4"/>
    <property type="match status" value="1"/>
</dbReference>
<dbReference type="PANTHER" id="PTHR43579:SF1">
    <property type="entry name" value="NEUTRAL METALLOPROTEINASE"/>
    <property type="match status" value="1"/>
</dbReference>
<dbReference type="Gene3D" id="1.10.390.10">
    <property type="entry name" value="Neutral Protease Domain 2"/>
    <property type="match status" value="1"/>
</dbReference>
<dbReference type="OrthoDB" id="5332336at2759"/>
<evidence type="ECO:0000256" key="4">
    <source>
        <dbReference type="ARBA" id="ARBA00022801"/>
    </source>
</evidence>
<evidence type="ECO:0000313" key="10">
    <source>
        <dbReference type="Proteomes" id="UP001146351"/>
    </source>
</evidence>
<dbReference type="PRINTS" id="PR00730">
    <property type="entry name" value="THERMOLYSIN"/>
</dbReference>
<dbReference type="PANTHER" id="PTHR43579">
    <property type="match status" value="1"/>
</dbReference>
<keyword evidence="2" id="KW-0645">Protease</keyword>
<dbReference type="InterPro" id="IPR013856">
    <property type="entry name" value="Peptidase_M4_domain"/>
</dbReference>
<dbReference type="GO" id="GO:0004222">
    <property type="term" value="F:metalloendopeptidase activity"/>
    <property type="evidence" value="ECO:0007669"/>
    <property type="project" value="InterPro"/>
</dbReference>
<dbReference type="Pfam" id="PF02868">
    <property type="entry name" value="Peptidase_M4_C"/>
    <property type="match status" value="1"/>
</dbReference>
<comment type="similarity">
    <text evidence="1">Belongs to the peptidase M4 family.</text>
</comment>
<gene>
    <name evidence="9" type="ORF">N7492_001819</name>
</gene>
<proteinExistence type="inferred from homology"/>
<reference evidence="9" key="1">
    <citation type="submission" date="2022-11" db="EMBL/GenBank/DDBJ databases">
        <authorList>
            <person name="Petersen C."/>
        </authorList>
    </citation>
    <scope>NUCLEOTIDE SEQUENCE</scope>
    <source>
        <strain evidence="9">IBT 21917</strain>
    </source>
</reference>
<keyword evidence="3" id="KW-0479">Metal-binding</keyword>
<organism evidence="9 10">
    <name type="scientific">Penicillium capsulatum</name>
    <dbReference type="NCBI Taxonomy" id="69766"/>
    <lineage>
        <taxon>Eukaryota</taxon>
        <taxon>Fungi</taxon>
        <taxon>Dikarya</taxon>
        <taxon>Ascomycota</taxon>
        <taxon>Pezizomycotina</taxon>
        <taxon>Eurotiomycetes</taxon>
        <taxon>Eurotiomycetidae</taxon>
        <taxon>Eurotiales</taxon>
        <taxon>Aspergillaceae</taxon>
        <taxon>Penicillium</taxon>
    </lineage>
</organism>
<evidence type="ECO:0000256" key="2">
    <source>
        <dbReference type="ARBA" id="ARBA00022670"/>
    </source>
</evidence>
<evidence type="ECO:0000259" key="8">
    <source>
        <dbReference type="Pfam" id="PF02868"/>
    </source>
</evidence>
<dbReference type="InterPro" id="IPR052759">
    <property type="entry name" value="Metalloprotease_M4"/>
</dbReference>
<evidence type="ECO:0000256" key="5">
    <source>
        <dbReference type="ARBA" id="ARBA00022833"/>
    </source>
</evidence>
<dbReference type="InterPro" id="IPR023612">
    <property type="entry name" value="Peptidase_M4"/>
</dbReference>
<dbReference type="AlphaFoldDB" id="A0A9W9ITY9"/>
<sequence>MSRGKTQCQFIANYVLKALSESPEVSQHARESAARTLEIDTRIRIERPAIQEAQPRHDGFADPRFRESQQYVAPTARPSMTSIYDCKETSSLPGTLVRDQDERVKDRVVNNSYDGLQIALSFFDGVFARKSLDDASLPLIGSVHYRPDYNNAFWDGRQMVFGDGDGESFDYFADSLDVIVHELTHGVTQYTANLQYEGQSGALNESISDVFACMAEQWYFGQTATEADWALGQNLLPVARKGIALRSLKKPGSAYNDKKLGKDPQVGHMRDYIKTWDDNGGVHMNSGIPNHAFYLTATGIAGKSWEQAGQIWYRTLTDHRLRPTCTFKEFADLTVENSENIDGKPTTEIVKKAWESVGVL</sequence>
<keyword evidence="5" id="KW-0862">Zinc</keyword>
<keyword evidence="6" id="KW-0482">Metalloprotease</keyword>
<dbReference type="InterPro" id="IPR027268">
    <property type="entry name" value="Peptidase_M4/M1_CTD_sf"/>
</dbReference>